<proteinExistence type="predicted"/>
<sequence length="29" mass="3371">MLAIADGRRREHYCSDGCGHWWHRLSAAD</sequence>
<dbReference type="EMBL" id="JBHTGL010000005">
    <property type="protein sequence ID" value="MFD0621933.1"/>
    <property type="molecule type" value="Genomic_DNA"/>
</dbReference>
<dbReference type="InterPro" id="IPR046002">
    <property type="entry name" value="DUF5958"/>
</dbReference>
<dbReference type="Pfam" id="PF19383">
    <property type="entry name" value="DUF5958"/>
    <property type="match status" value="1"/>
</dbReference>
<evidence type="ECO:0000313" key="1">
    <source>
        <dbReference type="EMBL" id="MFD0621933.1"/>
    </source>
</evidence>
<protein>
    <submittedName>
        <fullName evidence="1">DUF5958 family protein</fullName>
    </submittedName>
</protein>
<reference evidence="3" key="2">
    <citation type="journal article" date="2019" name="Int. J. Syst. Evol. Microbiol.">
        <title>The Global Catalogue of Microorganisms (GCM) 10K type strain sequencing project: providing services to taxonomists for standard genome sequencing and annotation.</title>
        <authorList>
            <consortium name="The Broad Institute Genomics Platform"/>
            <consortium name="The Broad Institute Genome Sequencing Center for Infectious Disease"/>
            <person name="Wu L."/>
            <person name="Ma J."/>
        </authorList>
    </citation>
    <scope>NUCLEOTIDE SEQUENCE [LARGE SCALE GENOMIC DNA]</scope>
    <source>
        <strain evidence="3">JCM 12607</strain>
    </source>
</reference>
<gene>
    <name evidence="1" type="ORF">ACFQ2K_03070</name>
    <name evidence="2" type="ORF">ACFQ2K_06495</name>
</gene>
<reference evidence="1" key="1">
    <citation type="journal article" date="2014" name="Int. J. Syst. Evol. Microbiol.">
        <title>Complete genome of a new Firmicutes species belonging to the dominant human colonic microbiota ('Ruminococcus bicirculans') reveals two chromosomes and a selective capacity to utilize plant glucans.</title>
        <authorList>
            <consortium name="NISC Comparative Sequencing Program"/>
            <person name="Wegmann U."/>
            <person name="Louis P."/>
            <person name="Goesmann A."/>
            <person name="Henrissat B."/>
            <person name="Duncan S.H."/>
            <person name="Flint H.J."/>
        </authorList>
    </citation>
    <scope>NUCLEOTIDE SEQUENCE</scope>
    <source>
        <strain evidence="1">JCM 12607</strain>
    </source>
</reference>
<keyword evidence="3" id="KW-1185">Reference proteome</keyword>
<reference evidence="1" key="3">
    <citation type="submission" date="2024-09" db="EMBL/GenBank/DDBJ databases">
        <authorList>
            <person name="Sun Q."/>
            <person name="Mori K."/>
        </authorList>
    </citation>
    <scope>NUCLEOTIDE SEQUENCE</scope>
    <source>
        <strain evidence="1">JCM 12607</strain>
    </source>
</reference>
<evidence type="ECO:0000313" key="2">
    <source>
        <dbReference type="EMBL" id="MFD0622532.1"/>
    </source>
</evidence>
<name>A0ABW2WLB8_9ACTN</name>
<dbReference type="Proteomes" id="UP001596915">
    <property type="component" value="Unassembled WGS sequence"/>
</dbReference>
<organism evidence="1 3">
    <name type="scientific">Streptomyces sanglieri</name>
    <dbReference type="NCBI Taxonomy" id="193460"/>
    <lineage>
        <taxon>Bacteria</taxon>
        <taxon>Bacillati</taxon>
        <taxon>Actinomycetota</taxon>
        <taxon>Actinomycetes</taxon>
        <taxon>Kitasatosporales</taxon>
        <taxon>Streptomycetaceae</taxon>
        <taxon>Streptomyces</taxon>
    </lineage>
</organism>
<evidence type="ECO:0000313" key="3">
    <source>
        <dbReference type="Proteomes" id="UP001596915"/>
    </source>
</evidence>
<accession>A0ABW2WLB8</accession>
<comment type="caution">
    <text evidence="1">The sequence shown here is derived from an EMBL/GenBank/DDBJ whole genome shotgun (WGS) entry which is preliminary data.</text>
</comment>
<dbReference type="EMBL" id="JBHTGL010000007">
    <property type="protein sequence ID" value="MFD0622532.1"/>
    <property type="molecule type" value="Genomic_DNA"/>
</dbReference>